<evidence type="ECO:0000256" key="5">
    <source>
        <dbReference type="ARBA" id="ARBA00012232"/>
    </source>
</evidence>
<keyword evidence="18" id="KW-1185">Reference proteome</keyword>
<dbReference type="PROSITE" id="PS00369">
    <property type="entry name" value="PTS_HPR_HIS"/>
    <property type="match status" value="1"/>
</dbReference>
<dbReference type="InterPro" id="IPR036637">
    <property type="entry name" value="Phosphohistidine_dom_sf"/>
</dbReference>
<reference evidence="17 18" key="1">
    <citation type="submission" date="2016-03" db="EMBL/GenBank/DDBJ databases">
        <title>Genome sequence of Nesiotobacter sp. nov., a moderately halophilic alphaproteobacterium isolated from the Yellow Sea, China.</title>
        <authorList>
            <person name="Zhang G."/>
            <person name="Zhang R."/>
        </authorList>
    </citation>
    <scope>NUCLEOTIDE SEQUENCE [LARGE SCALE GENOMIC DNA]</scope>
    <source>
        <strain evidence="17 18">WB1-6</strain>
    </source>
</reference>
<dbReference type="NCBIfam" id="TIGR01003">
    <property type="entry name" value="PTS_HPr_family"/>
    <property type="match status" value="1"/>
</dbReference>
<evidence type="ECO:0000256" key="10">
    <source>
        <dbReference type="ARBA" id="ARBA00022683"/>
    </source>
</evidence>
<dbReference type="PANTHER" id="PTHR46244">
    <property type="entry name" value="PHOSPHOENOLPYRUVATE-PROTEIN PHOSPHOTRANSFERASE"/>
    <property type="match status" value="1"/>
</dbReference>
<dbReference type="PRINTS" id="PR01736">
    <property type="entry name" value="PHPHTRNFRASE"/>
</dbReference>
<dbReference type="Gene3D" id="2.70.70.10">
    <property type="entry name" value="Glucose Permease (Domain IIA)"/>
    <property type="match status" value="1"/>
</dbReference>
<evidence type="ECO:0000256" key="7">
    <source>
        <dbReference type="ARBA" id="ARBA00022490"/>
    </source>
</evidence>
<dbReference type="Gene3D" id="3.50.30.10">
    <property type="entry name" value="Phosphohistidine domain"/>
    <property type="match status" value="1"/>
</dbReference>
<dbReference type="PROSITE" id="PS51093">
    <property type="entry name" value="PTS_EIIA_TYPE_1"/>
    <property type="match status" value="1"/>
</dbReference>
<dbReference type="EMBL" id="LVVZ01000015">
    <property type="protein sequence ID" value="OKL43934.1"/>
    <property type="molecule type" value="Genomic_DNA"/>
</dbReference>
<dbReference type="InterPro" id="IPR001127">
    <property type="entry name" value="PTS_EIIA_1_perm"/>
</dbReference>
<dbReference type="AlphaFoldDB" id="A0A1U7JGW6"/>
<dbReference type="GO" id="GO:0008965">
    <property type="term" value="F:phosphoenolpyruvate-protein phosphotransferase activity"/>
    <property type="evidence" value="ECO:0007669"/>
    <property type="project" value="UniProtKB-EC"/>
</dbReference>
<dbReference type="STRING" id="197461.A3843_10065"/>
<dbReference type="SUPFAM" id="SSF52009">
    <property type="entry name" value="Phosphohistidine domain"/>
    <property type="match status" value="1"/>
</dbReference>
<dbReference type="Pfam" id="PF05524">
    <property type="entry name" value="PEP-utilisers_N"/>
    <property type="match status" value="1"/>
</dbReference>
<feature type="domain" description="HPr" evidence="16">
    <location>
        <begin position="168"/>
        <end position="255"/>
    </location>
</feature>
<dbReference type="NCBIfam" id="TIGR01417">
    <property type="entry name" value="PTS_I_fam"/>
    <property type="match status" value="1"/>
</dbReference>
<dbReference type="NCBIfam" id="TIGR00830">
    <property type="entry name" value="PTBA"/>
    <property type="match status" value="1"/>
</dbReference>
<dbReference type="InterPro" id="IPR002114">
    <property type="entry name" value="PTS_HPr_Ser_P_site"/>
</dbReference>
<dbReference type="Pfam" id="PF00358">
    <property type="entry name" value="PTS_EIIA_1"/>
    <property type="match status" value="1"/>
</dbReference>
<keyword evidence="9" id="KW-0808">Transferase</keyword>
<evidence type="ECO:0000256" key="4">
    <source>
        <dbReference type="ARBA" id="ARBA00007837"/>
    </source>
</evidence>
<feature type="coiled-coil region" evidence="14">
    <location>
        <begin position="325"/>
        <end position="352"/>
    </location>
</feature>
<evidence type="ECO:0000256" key="13">
    <source>
        <dbReference type="ARBA" id="ARBA00022842"/>
    </source>
</evidence>
<dbReference type="InterPro" id="IPR050499">
    <property type="entry name" value="PEP-utilizing_PTS_enzyme"/>
</dbReference>
<dbReference type="PANTHER" id="PTHR46244:SF6">
    <property type="entry name" value="PHOSPHOENOLPYRUVATE-PROTEIN PHOSPHOTRANSFERASE"/>
    <property type="match status" value="1"/>
</dbReference>
<dbReference type="SUPFAM" id="SSF47831">
    <property type="entry name" value="Enzyme I of the PEP:sugar phosphotransferase system HPr-binding (sub)domain"/>
    <property type="match status" value="1"/>
</dbReference>
<dbReference type="Pfam" id="PF00381">
    <property type="entry name" value="PTS-HPr"/>
    <property type="match status" value="1"/>
</dbReference>
<keyword evidence="6" id="KW-0813">Transport</keyword>
<dbReference type="InterPro" id="IPR015813">
    <property type="entry name" value="Pyrv/PenolPyrv_kinase-like_dom"/>
</dbReference>
<dbReference type="EC" id="2.7.3.9" evidence="5"/>
<dbReference type="Gene3D" id="3.30.1340.10">
    <property type="entry name" value="HPr-like"/>
    <property type="match status" value="1"/>
</dbReference>
<dbReference type="InterPro" id="IPR008279">
    <property type="entry name" value="PEP-util_enz_mobile_dom"/>
</dbReference>
<dbReference type="Proteomes" id="UP000185783">
    <property type="component" value="Unassembled WGS sequence"/>
</dbReference>
<dbReference type="SUPFAM" id="SSF51621">
    <property type="entry name" value="Phosphoenolpyruvate/pyruvate domain"/>
    <property type="match status" value="1"/>
</dbReference>
<keyword evidence="12" id="KW-0418">Kinase</keyword>
<comment type="cofactor">
    <cofactor evidence="2">
        <name>Mg(2+)</name>
        <dbReference type="ChEBI" id="CHEBI:18420"/>
    </cofactor>
</comment>
<dbReference type="GO" id="GO:0009401">
    <property type="term" value="P:phosphoenolpyruvate-dependent sugar phosphotransferase system"/>
    <property type="evidence" value="ECO:0007669"/>
    <property type="project" value="UniProtKB-KW"/>
</dbReference>
<dbReference type="Pfam" id="PF00391">
    <property type="entry name" value="PEP-utilizers"/>
    <property type="match status" value="1"/>
</dbReference>
<sequence length="852" mass="89369">MTVVRLQAPIAGWASPLAEVPDPAFAEGLIGDGMVVDPFEAELRAPCDGTVVALHKAHHACTVRAANGAEILLHIGVDTVEMGGEGFVPHVEEGQTVRAGDKLVSFDMDMVAQKARSLQVIIVVANGEAHPILERRVYCEVQSGDFMMAVDGGDAPQAEETTIESDEIATKDVKLMIASGLHARPAAALANAAREFFGAVTIECRGQTANGKSVVSLMALGTQHGDVLTVTAQGPGAGPLVEKLTDDIAAGLGDDVVEQGTLSASPSDRAPEASTRGGQIVDLSVEMFASDKEVTLDAGTTAVAGIAVGPAVRLFHQRTEFPETASDAASEASRLQEAINAMKTRLEAASSDASHSASIFQAHAALLQEPDLVPGALELIKEGKSAEWAWTFVAGRMVRVLERLSDARMKERAADLKDLEQQVLGLLTGNDPRAMLADFPEGGVLIADEVLPSELTAVPPGRLAGICMAAGGKTSHAVIIAESLGVPCLVAVGPDIARVPENAPIILDGAKGTLRVFSSETEQQKTRDAAAARAAQRELNRKRAHEVCYTADGARIEVFANLGKVEDAAFALSEGAEGCGLLRTEFLYLGRSSAPTEDQQYMQYQAIADALQGRPVIIRTLDAGGDKPLTYFPIAEEENPALGVRGVRATLQQPDLLRTQLRAILRVRPYGVAKVMVPMVTSIDELRAVKAMIEEESKALGRDEPIEVGAMIEVPAAALTARQLSEEAAFFSIGTNDLTQYGLAMDRGNPALAPSIDALHPGVLRLIEQVAAGAAEKERTVAVCGGAASDVAAVPFLIGLGVTELSATPAVIADVKALIRTLNLADCRALAQAAVTAQTSKDVRRLASETGA</sequence>
<evidence type="ECO:0000313" key="18">
    <source>
        <dbReference type="Proteomes" id="UP000185783"/>
    </source>
</evidence>
<dbReference type="Gene3D" id="1.10.274.10">
    <property type="entry name" value="PtsI, HPr-binding domain"/>
    <property type="match status" value="1"/>
</dbReference>
<dbReference type="PROSITE" id="PS51350">
    <property type="entry name" value="PTS_HPR_DOM"/>
    <property type="match status" value="1"/>
</dbReference>
<dbReference type="InterPro" id="IPR008731">
    <property type="entry name" value="PTS_EIN"/>
</dbReference>
<organism evidence="17 18">
    <name type="scientific">Pseudovibrio exalbescens</name>
    <dbReference type="NCBI Taxonomy" id="197461"/>
    <lineage>
        <taxon>Bacteria</taxon>
        <taxon>Pseudomonadati</taxon>
        <taxon>Pseudomonadota</taxon>
        <taxon>Alphaproteobacteria</taxon>
        <taxon>Hyphomicrobiales</taxon>
        <taxon>Stappiaceae</taxon>
        <taxon>Pseudovibrio</taxon>
    </lineage>
</organism>
<evidence type="ECO:0000313" key="17">
    <source>
        <dbReference type="EMBL" id="OKL43934.1"/>
    </source>
</evidence>
<keyword evidence="8 17" id="KW-0762">Sugar transport</keyword>
<dbReference type="InterPro" id="IPR000032">
    <property type="entry name" value="HPr-like"/>
</dbReference>
<dbReference type="SUPFAM" id="SSF55594">
    <property type="entry name" value="HPr-like"/>
    <property type="match status" value="1"/>
</dbReference>
<evidence type="ECO:0000256" key="9">
    <source>
        <dbReference type="ARBA" id="ARBA00022679"/>
    </source>
</evidence>
<dbReference type="InterPro" id="IPR035895">
    <property type="entry name" value="HPr-like_sf"/>
</dbReference>
<dbReference type="GO" id="GO:0046872">
    <property type="term" value="F:metal ion binding"/>
    <property type="evidence" value="ECO:0007669"/>
    <property type="project" value="UniProtKB-KW"/>
</dbReference>
<evidence type="ECO:0000259" key="15">
    <source>
        <dbReference type="PROSITE" id="PS51093"/>
    </source>
</evidence>
<keyword evidence="10" id="KW-0598">Phosphotransferase system</keyword>
<comment type="catalytic activity">
    <reaction evidence="1">
        <text>L-histidyl-[protein] + phosphoenolpyruvate = N(pros)-phospho-L-histidyl-[protein] + pyruvate</text>
        <dbReference type="Rhea" id="RHEA:23880"/>
        <dbReference type="Rhea" id="RHEA-COMP:9745"/>
        <dbReference type="Rhea" id="RHEA-COMP:9746"/>
        <dbReference type="ChEBI" id="CHEBI:15361"/>
        <dbReference type="ChEBI" id="CHEBI:29979"/>
        <dbReference type="ChEBI" id="CHEBI:58702"/>
        <dbReference type="ChEBI" id="CHEBI:64837"/>
        <dbReference type="EC" id="2.7.3.9"/>
    </reaction>
</comment>
<accession>A0A1U7JGW6</accession>
<dbReference type="PROSITE" id="PS00371">
    <property type="entry name" value="PTS_EIIA_TYPE_1_HIS"/>
    <property type="match status" value="1"/>
</dbReference>
<comment type="caution">
    <text evidence="17">The sequence shown here is derived from an EMBL/GenBank/DDBJ whole genome shotgun (WGS) entry which is preliminary data.</text>
</comment>
<dbReference type="InterPro" id="IPR011055">
    <property type="entry name" value="Dup_hybrid_motif"/>
</dbReference>
<evidence type="ECO:0000256" key="14">
    <source>
        <dbReference type="SAM" id="Coils"/>
    </source>
</evidence>
<dbReference type="RefSeq" id="WP_028481267.1">
    <property type="nucleotide sequence ID" value="NZ_LVVZ01000015.1"/>
</dbReference>
<evidence type="ECO:0000256" key="11">
    <source>
        <dbReference type="ARBA" id="ARBA00022723"/>
    </source>
</evidence>
<evidence type="ECO:0000256" key="12">
    <source>
        <dbReference type="ARBA" id="ARBA00022777"/>
    </source>
</evidence>
<comment type="subcellular location">
    <subcellularLocation>
        <location evidence="3">Cytoplasm</location>
    </subcellularLocation>
</comment>
<dbReference type="Pfam" id="PF02896">
    <property type="entry name" value="PEP-utilizers_C"/>
    <property type="match status" value="1"/>
</dbReference>
<dbReference type="InterPro" id="IPR040442">
    <property type="entry name" value="Pyrv_kinase-like_dom_sf"/>
</dbReference>
<dbReference type="GO" id="GO:0016301">
    <property type="term" value="F:kinase activity"/>
    <property type="evidence" value="ECO:0007669"/>
    <property type="project" value="UniProtKB-KW"/>
</dbReference>
<dbReference type="PROSITE" id="PS00589">
    <property type="entry name" value="PTS_HPR_SER"/>
    <property type="match status" value="1"/>
</dbReference>
<keyword evidence="14" id="KW-0175">Coiled coil</keyword>
<protein>
    <recommendedName>
        <fullName evidence="5">phosphoenolpyruvate--protein phosphotransferase</fullName>
        <ecNumber evidence="5">2.7.3.9</ecNumber>
    </recommendedName>
</protein>
<feature type="domain" description="PTS EIIA type-1" evidence="15">
    <location>
        <begin position="22"/>
        <end position="126"/>
    </location>
</feature>
<evidence type="ECO:0000256" key="2">
    <source>
        <dbReference type="ARBA" id="ARBA00001946"/>
    </source>
</evidence>
<dbReference type="SUPFAM" id="SSF51261">
    <property type="entry name" value="Duplicated hybrid motif"/>
    <property type="match status" value="1"/>
</dbReference>
<dbReference type="InterPro" id="IPR006318">
    <property type="entry name" value="PTS_EI-like"/>
</dbReference>
<dbReference type="InterPro" id="IPR036618">
    <property type="entry name" value="PtsI_HPr-bd_sf"/>
</dbReference>
<evidence type="ECO:0000259" key="16">
    <source>
        <dbReference type="PROSITE" id="PS51350"/>
    </source>
</evidence>
<keyword evidence="11" id="KW-0479">Metal-binding</keyword>
<gene>
    <name evidence="17" type="ORF">A3843_10065</name>
</gene>
<comment type="similarity">
    <text evidence="4">Belongs to the PEP-utilizing enzyme family.</text>
</comment>
<keyword evidence="7" id="KW-0963">Cytoplasm</keyword>
<dbReference type="InterPro" id="IPR001020">
    <property type="entry name" value="PTS_HPr_His_P_site"/>
</dbReference>
<dbReference type="Gene3D" id="3.20.20.60">
    <property type="entry name" value="Phosphoenolpyruvate-binding domains"/>
    <property type="match status" value="1"/>
</dbReference>
<name>A0A1U7JGW6_9HYPH</name>
<evidence type="ECO:0000256" key="8">
    <source>
        <dbReference type="ARBA" id="ARBA00022597"/>
    </source>
</evidence>
<evidence type="ECO:0000256" key="6">
    <source>
        <dbReference type="ARBA" id="ARBA00022448"/>
    </source>
</evidence>
<dbReference type="InterPro" id="IPR000121">
    <property type="entry name" value="PEP_util_C"/>
</dbReference>
<evidence type="ECO:0000256" key="1">
    <source>
        <dbReference type="ARBA" id="ARBA00000683"/>
    </source>
</evidence>
<proteinExistence type="inferred from homology"/>
<keyword evidence="13" id="KW-0460">Magnesium</keyword>
<dbReference type="GO" id="GO:0005737">
    <property type="term" value="C:cytoplasm"/>
    <property type="evidence" value="ECO:0007669"/>
    <property type="project" value="UniProtKB-SubCell"/>
</dbReference>
<dbReference type="PRINTS" id="PR00107">
    <property type="entry name" value="PHOSPHOCPHPR"/>
</dbReference>
<evidence type="ECO:0000256" key="3">
    <source>
        <dbReference type="ARBA" id="ARBA00004496"/>
    </source>
</evidence>